<dbReference type="AlphaFoldDB" id="A0AAN8PL46"/>
<keyword evidence="1" id="KW-0732">Signal</keyword>
<comment type="caution">
    <text evidence="2">The sequence shown here is derived from an EMBL/GenBank/DDBJ whole genome shotgun (WGS) entry which is preliminary data.</text>
</comment>
<feature type="chain" id="PRO_5042892025" evidence="1">
    <location>
        <begin position="23"/>
        <end position="99"/>
    </location>
</feature>
<reference evidence="2 3" key="1">
    <citation type="submission" date="2024-01" db="EMBL/GenBank/DDBJ databases">
        <title>The genome of the rayed Mediterranean limpet Patella caerulea (Linnaeus, 1758).</title>
        <authorList>
            <person name="Anh-Thu Weber A."/>
            <person name="Halstead-Nussloch G."/>
        </authorList>
    </citation>
    <scope>NUCLEOTIDE SEQUENCE [LARGE SCALE GENOMIC DNA]</scope>
    <source>
        <strain evidence="2">AATW-2023a</strain>
        <tissue evidence="2">Whole specimen</tissue>
    </source>
</reference>
<protein>
    <submittedName>
        <fullName evidence="2">Uncharacterized protein</fullName>
    </submittedName>
</protein>
<evidence type="ECO:0000313" key="3">
    <source>
        <dbReference type="Proteomes" id="UP001347796"/>
    </source>
</evidence>
<proteinExistence type="predicted"/>
<organism evidence="2 3">
    <name type="scientific">Patella caerulea</name>
    <name type="common">Rayed Mediterranean limpet</name>
    <dbReference type="NCBI Taxonomy" id="87958"/>
    <lineage>
        <taxon>Eukaryota</taxon>
        <taxon>Metazoa</taxon>
        <taxon>Spiralia</taxon>
        <taxon>Lophotrochozoa</taxon>
        <taxon>Mollusca</taxon>
        <taxon>Gastropoda</taxon>
        <taxon>Patellogastropoda</taxon>
        <taxon>Patelloidea</taxon>
        <taxon>Patellidae</taxon>
        <taxon>Patella</taxon>
    </lineage>
</organism>
<feature type="signal peptide" evidence="1">
    <location>
        <begin position="1"/>
        <end position="22"/>
    </location>
</feature>
<dbReference type="EMBL" id="JAZGQO010000009">
    <property type="protein sequence ID" value="KAK6178604.1"/>
    <property type="molecule type" value="Genomic_DNA"/>
</dbReference>
<sequence length="99" mass="10017">MRQVHILCSVLVVLVAAMSVKSCRMVGQSCTQGRNTGMGMAPGMGMPGMGMPGMGMPGMGMPGMGMPGMGIGSATNPGNSKCCAGYCDPMTYKCVSQNG</sequence>
<dbReference type="Proteomes" id="UP001347796">
    <property type="component" value="Unassembled WGS sequence"/>
</dbReference>
<accession>A0AAN8PL46</accession>
<evidence type="ECO:0000313" key="2">
    <source>
        <dbReference type="EMBL" id="KAK6178604.1"/>
    </source>
</evidence>
<keyword evidence="3" id="KW-1185">Reference proteome</keyword>
<gene>
    <name evidence="2" type="ORF">SNE40_013355</name>
</gene>
<name>A0AAN8PL46_PATCE</name>
<evidence type="ECO:0000256" key="1">
    <source>
        <dbReference type="SAM" id="SignalP"/>
    </source>
</evidence>